<evidence type="ECO:0000313" key="2">
    <source>
        <dbReference type="EMBL" id="UYV83890.1"/>
    </source>
</evidence>
<feature type="compositionally biased region" description="Polar residues" evidence="1">
    <location>
        <begin position="47"/>
        <end position="59"/>
    </location>
</feature>
<evidence type="ECO:0000256" key="1">
    <source>
        <dbReference type="SAM" id="MobiDB-lite"/>
    </source>
</evidence>
<dbReference type="Proteomes" id="UP001235939">
    <property type="component" value="Chromosome X"/>
</dbReference>
<gene>
    <name evidence="2" type="ORF">LAZ67_X000532</name>
</gene>
<proteinExistence type="predicted"/>
<evidence type="ECO:0000313" key="3">
    <source>
        <dbReference type="Proteomes" id="UP001235939"/>
    </source>
</evidence>
<feature type="region of interest" description="Disordered" evidence="1">
    <location>
        <begin position="44"/>
        <end position="72"/>
    </location>
</feature>
<organism evidence="2 3">
    <name type="scientific">Cordylochernes scorpioides</name>
    <dbReference type="NCBI Taxonomy" id="51811"/>
    <lineage>
        <taxon>Eukaryota</taxon>
        <taxon>Metazoa</taxon>
        <taxon>Ecdysozoa</taxon>
        <taxon>Arthropoda</taxon>
        <taxon>Chelicerata</taxon>
        <taxon>Arachnida</taxon>
        <taxon>Pseudoscorpiones</taxon>
        <taxon>Cheliferoidea</taxon>
        <taxon>Chernetidae</taxon>
        <taxon>Cordylochernes</taxon>
    </lineage>
</organism>
<dbReference type="EMBL" id="CP092886">
    <property type="protein sequence ID" value="UYV83890.1"/>
    <property type="molecule type" value="Genomic_DNA"/>
</dbReference>
<accession>A0ABY6LRN0</accession>
<keyword evidence="3" id="KW-1185">Reference proteome</keyword>
<protein>
    <submittedName>
        <fullName evidence="2">Uncharacterized protein</fullName>
    </submittedName>
</protein>
<name>A0ABY6LRN0_9ARAC</name>
<reference evidence="2 3" key="1">
    <citation type="submission" date="2022-03" db="EMBL/GenBank/DDBJ databases">
        <title>A chromosomal length assembly of Cordylochernes scorpioides.</title>
        <authorList>
            <person name="Zeh D."/>
            <person name="Zeh J."/>
        </authorList>
    </citation>
    <scope>NUCLEOTIDE SEQUENCE [LARGE SCALE GENOMIC DNA]</scope>
    <source>
        <strain evidence="2">IN4F17</strain>
        <tissue evidence="2">Whole Body</tissue>
    </source>
</reference>
<sequence length="204" mass="23447">MDTKTRSISRSYRVTRKISSANYKVEGVTDTRRRRKTLNIVHVIRMSPTTTPKSQNDISQGHEEDSSPQGYRLPPQLFSISEVSEMEEAPQTPNGSHHQLKNVDIWSYQRNSQRQCLLLEQQIDQNDHTEEDDDMTSDQVSHNYRLLLSIGNTKVSWIDYLPVRGTDGIAQGERDEFDANSQTDHLVNFDRQNGLRICVSKIIS</sequence>